<organism evidence="2 3">
    <name type="scientific">Penicillium chermesinum</name>
    <dbReference type="NCBI Taxonomy" id="63820"/>
    <lineage>
        <taxon>Eukaryota</taxon>
        <taxon>Fungi</taxon>
        <taxon>Dikarya</taxon>
        <taxon>Ascomycota</taxon>
        <taxon>Pezizomycotina</taxon>
        <taxon>Eurotiomycetes</taxon>
        <taxon>Eurotiomycetidae</taxon>
        <taxon>Eurotiales</taxon>
        <taxon>Aspergillaceae</taxon>
        <taxon>Penicillium</taxon>
    </lineage>
</organism>
<feature type="region of interest" description="Disordered" evidence="1">
    <location>
        <begin position="57"/>
        <end position="159"/>
    </location>
</feature>
<dbReference type="OrthoDB" id="4350061at2759"/>
<dbReference type="EMBL" id="JAPQKS010000002">
    <property type="protein sequence ID" value="KAJ5246690.1"/>
    <property type="molecule type" value="Genomic_DNA"/>
</dbReference>
<dbReference type="Proteomes" id="UP001150941">
    <property type="component" value="Unassembled WGS sequence"/>
</dbReference>
<evidence type="ECO:0000313" key="2">
    <source>
        <dbReference type="EMBL" id="KAJ5246690.1"/>
    </source>
</evidence>
<accession>A0A9W9PH93</accession>
<proteinExistence type="predicted"/>
<reference evidence="2" key="1">
    <citation type="submission" date="2022-11" db="EMBL/GenBank/DDBJ databases">
        <authorList>
            <person name="Petersen C."/>
        </authorList>
    </citation>
    <scope>NUCLEOTIDE SEQUENCE</scope>
    <source>
        <strain evidence="2">IBT 19713</strain>
    </source>
</reference>
<evidence type="ECO:0000256" key="1">
    <source>
        <dbReference type="SAM" id="MobiDB-lite"/>
    </source>
</evidence>
<dbReference type="RefSeq" id="XP_058334111.1">
    <property type="nucleotide sequence ID" value="XM_058470970.1"/>
</dbReference>
<feature type="region of interest" description="Disordered" evidence="1">
    <location>
        <begin position="1"/>
        <end position="41"/>
    </location>
</feature>
<feature type="compositionally biased region" description="Polar residues" evidence="1">
    <location>
        <begin position="117"/>
        <end position="127"/>
    </location>
</feature>
<name>A0A9W9PH93_9EURO</name>
<feature type="compositionally biased region" description="Basic and acidic residues" evidence="1">
    <location>
        <begin position="213"/>
        <end position="224"/>
    </location>
</feature>
<feature type="compositionally biased region" description="Polar residues" evidence="1">
    <location>
        <begin position="28"/>
        <end position="40"/>
    </location>
</feature>
<comment type="caution">
    <text evidence="2">The sequence shown here is derived from an EMBL/GenBank/DDBJ whole genome shotgun (WGS) entry which is preliminary data.</text>
</comment>
<dbReference type="GeneID" id="83198273"/>
<reference evidence="2" key="2">
    <citation type="journal article" date="2023" name="IMA Fungus">
        <title>Comparative genomic study of the Penicillium genus elucidates a diverse pangenome and 15 lateral gene transfer events.</title>
        <authorList>
            <person name="Petersen C."/>
            <person name="Sorensen T."/>
            <person name="Nielsen M.R."/>
            <person name="Sondergaard T.E."/>
            <person name="Sorensen J.L."/>
            <person name="Fitzpatrick D.A."/>
            <person name="Frisvad J.C."/>
            <person name="Nielsen K.L."/>
        </authorList>
    </citation>
    <scope>NUCLEOTIDE SEQUENCE</scope>
    <source>
        <strain evidence="2">IBT 19713</strain>
    </source>
</reference>
<keyword evidence="3" id="KW-1185">Reference proteome</keyword>
<dbReference type="AlphaFoldDB" id="A0A9W9PH93"/>
<sequence>MRLRSHDLPPSPPEEGYRVNNMHRHSNDSTPSNIGLNTDAFSDAQIVREPLLPSFAWMLNDPEDSGEDNEEYEDREGLDRPFLSGYDSSPSNRVWDQRNLPVQDFEIYEDPPDQPSRRPSTPQSLGNPDSDKENLLPSEGSRSDLSSNEDMAEALGQGRLPGEWTVFEIPYVEPLAERSLDSAGNLVRNTVPAPIFSHGDLRRLDDELSRRLAVHHPTEHDQAERGFPSQYDRM</sequence>
<gene>
    <name evidence="2" type="ORF">N7468_001673</name>
</gene>
<feature type="compositionally biased region" description="Acidic residues" evidence="1">
    <location>
        <begin position="61"/>
        <end position="76"/>
    </location>
</feature>
<feature type="region of interest" description="Disordered" evidence="1">
    <location>
        <begin position="213"/>
        <end position="234"/>
    </location>
</feature>
<protein>
    <submittedName>
        <fullName evidence="2">Uncharacterized protein</fullName>
    </submittedName>
</protein>
<evidence type="ECO:0000313" key="3">
    <source>
        <dbReference type="Proteomes" id="UP001150941"/>
    </source>
</evidence>